<evidence type="ECO:0000259" key="2">
    <source>
        <dbReference type="PROSITE" id="PS50076"/>
    </source>
</evidence>
<evidence type="ECO:0000313" key="4">
    <source>
        <dbReference type="Proteomes" id="UP001498398"/>
    </source>
</evidence>
<organism evidence="3 4">
    <name type="scientific">Marasmiellus scandens</name>
    <dbReference type="NCBI Taxonomy" id="2682957"/>
    <lineage>
        <taxon>Eukaryota</taxon>
        <taxon>Fungi</taxon>
        <taxon>Dikarya</taxon>
        <taxon>Basidiomycota</taxon>
        <taxon>Agaricomycotina</taxon>
        <taxon>Agaricomycetes</taxon>
        <taxon>Agaricomycetidae</taxon>
        <taxon>Agaricales</taxon>
        <taxon>Marasmiineae</taxon>
        <taxon>Omphalotaceae</taxon>
        <taxon>Marasmiellus</taxon>
    </lineage>
</organism>
<dbReference type="EMBL" id="JBANRG010000024">
    <property type="protein sequence ID" value="KAK7454610.1"/>
    <property type="molecule type" value="Genomic_DNA"/>
</dbReference>
<dbReference type="PANTHER" id="PTHR43908">
    <property type="entry name" value="AT29763P-RELATED"/>
    <property type="match status" value="1"/>
</dbReference>
<feature type="region of interest" description="Disordered" evidence="1">
    <location>
        <begin position="37"/>
        <end position="66"/>
    </location>
</feature>
<feature type="compositionally biased region" description="Low complexity" evidence="1">
    <location>
        <begin position="40"/>
        <end position="52"/>
    </location>
</feature>
<keyword evidence="4" id="KW-1185">Reference proteome</keyword>
<feature type="domain" description="J" evidence="2">
    <location>
        <begin position="79"/>
        <end position="147"/>
    </location>
</feature>
<dbReference type="SMART" id="SM00271">
    <property type="entry name" value="DnaJ"/>
    <property type="match status" value="1"/>
</dbReference>
<dbReference type="Pfam" id="PF00226">
    <property type="entry name" value="DnaJ"/>
    <property type="match status" value="1"/>
</dbReference>
<sequence>MLSYAFSSASTYFHLPVDEDEDKEIKSYQRKYLTWRADPSSSSLPSSEASSSTHTRQESDTQTEAERNQTLEQVLANDDLYKVLGISKSNCLDRVALRRAYLLRSRACHPDKFPNNKENATLAFQKVAVAYDVLSKPSSKRLYDGRSPYSPYDAFAVRPTGHAEETFRGAVLAVFNDFLDGDLEVMRNLLKTTSDLNPSLALGDEGINSVITALQSIRERALTCRTCIYALHTELSRLIEVQYALRQLSYFDLFGRSRLSIQLTRITLSLPIALEKALEEQNKMYGYDATVALLPRQLSLLIRSIDVALERVERILTINKK</sequence>
<dbReference type="InterPro" id="IPR051100">
    <property type="entry name" value="DnaJ_subfamily_B/C"/>
</dbReference>
<dbReference type="Gene3D" id="1.10.287.110">
    <property type="entry name" value="DnaJ domain"/>
    <property type="match status" value="1"/>
</dbReference>
<dbReference type="InterPro" id="IPR001623">
    <property type="entry name" value="DnaJ_domain"/>
</dbReference>
<dbReference type="PANTHER" id="PTHR43908:SF3">
    <property type="entry name" value="AT29763P-RELATED"/>
    <property type="match status" value="1"/>
</dbReference>
<reference evidence="3 4" key="1">
    <citation type="submission" date="2024-01" db="EMBL/GenBank/DDBJ databases">
        <title>A draft genome for the cacao thread blight pathogen Marasmiellus scandens.</title>
        <authorList>
            <person name="Baruah I.K."/>
            <person name="Leung J."/>
            <person name="Bukari Y."/>
            <person name="Amoako-Attah I."/>
            <person name="Meinhardt L.W."/>
            <person name="Bailey B.A."/>
            <person name="Cohen S.P."/>
        </authorList>
    </citation>
    <scope>NUCLEOTIDE SEQUENCE [LARGE SCALE GENOMIC DNA]</scope>
    <source>
        <strain evidence="3 4">GH-19</strain>
    </source>
</reference>
<dbReference type="InterPro" id="IPR036869">
    <property type="entry name" value="J_dom_sf"/>
</dbReference>
<dbReference type="CDD" id="cd06257">
    <property type="entry name" value="DnaJ"/>
    <property type="match status" value="1"/>
</dbReference>
<protein>
    <recommendedName>
        <fullName evidence="2">J domain-containing protein</fullName>
    </recommendedName>
</protein>
<comment type="caution">
    <text evidence="3">The sequence shown here is derived from an EMBL/GenBank/DDBJ whole genome shotgun (WGS) entry which is preliminary data.</text>
</comment>
<dbReference type="PROSITE" id="PS50076">
    <property type="entry name" value="DNAJ_2"/>
    <property type="match status" value="1"/>
</dbReference>
<proteinExistence type="predicted"/>
<accession>A0ABR1J993</accession>
<evidence type="ECO:0000256" key="1">
    <source>
        <dbReference type="SAM" id="MobiDB-lite"/>
    </source>
</evidence>
<dbReference type="SUPFAM" id="SSF46565">
    <property type="entry name" value="Chaperone J-domain"/>
    <property type="match status" value="1"/>
</dbReference>
<dbReference type="Proteomes" id="UP001498398">
    <property type="component" value="Unassembled WGS sequence"/>
</dbReference>
<evidence type="ECO:0000313" key="3">
    <source>
        <dbReference type="EMBL" id="KAK7454610.1"/>
    </source>
</evidence>
<feature type="compositionally biased region" description="Basic and acidic residues" evidence="1">
    <location>
        <begin position="55"/>
        <end position="66"/>
    </location>
</feature>
<gene>
    <name evidence="3" type="ORF">VKT23_011363</name>
</gene>
<name>A0ABR1J993_9AGAR</name>